<dbReference type="EMBL" id="CAADFZ010000059">
    <property type="protein sequence ID" value="VFK65229.1"/>
    <property type="molecule type" value="Genomic_DNA"/>
</dbReference>
<dbReference type="InterPro" id="IPR002716">
    <property type="entry name" value="PIN_dom"/>
</dbReference>
<protein>
    <recommendedName>
        <fullName evidence="2">PIN domain-containing protein</fullName>
    </recommendedName>
</protein>
<name>A0A451AGS1_9GAMM</name>
<dbReference type="SUPFAM" id="SSF88723">
    <property type="entry name" value="PIN domain-like"/>
    <property type="match status" value="1"/>
</dbReference>
<organism evidence="3">
    <name type="scientific">Candidatus Kentrum sp. UNK</name>
    <dbReference type="NCBI Taxonomy" id="2126344"/>
    <lineage>
        <taxon>Bacteria</taxon>
        <taxon>Pseudomonadati</taxon>
        <taxon>Pseudomonadota</taxon>
        <taxon>Gammaproteobacteria</taxon>
        <taxon>Candidatus Kentrum</taxon>
    </lineage>
</organism>
<feature type="region of interest" description="Disordered" evidence="1">
    <location>
        <begin position="61"/>
        <end position="89"/>
    </location>
</feature>
<sequence>MNNRIIVDTGSLVALVGERDARHQWVKGQMATIRPPMLTCEAVISETCFLLGRNGKSRVAGVTARQPSPDPENRHPSDVHAVARTWHHR</sequence>
<evidence type="ECO:0000259" key="2">
    <source>
        <dbReference type="Pfam" id="PF01850"/>
    </source>
</evidence>
<gene>
    <name evidence="3" type="ORF">BECKUNK1418G_GA0071005_105912</name>
    <name evidence="4" type="ORF">BECKUNK1418H_GA0071006_106511</name>
</gene>
<evidence type="ECO:0000313" key="4">
    <source>
        <dbReference type="EMBL" id="VFK71426.1"/>
    </source>
</evidence>
<dbReference type="Gene3D" id="3.40.50.1010">
    <property type="entry name" value="5'-nuclease"/>
    <property type="match status" value="1"/>
</dbReference>
<reference evidence="3" key="1">
    <citation type="submission" date="2019-02" db="EMBL/GenBank/DDBJ databases">
        <authorList>
            <person name="Gruber-Vodicka R. H."/>
            <person name="Seah K. B. B."/>
        </authorList>
    </citation>
    <scope>NUCLEOTIDE SEQUENCE</scope>
    <source>
        <strain evidence="4">BECK_BY19</strain>
        <strain evidence="3">BECK_BY8</strain>
    </source>
</reference>
<dbReference type="AlphaFoldDB" id="A0A451AGS1"/>
<accession>A0A451AGS1</accession>
<feature type="domain" description="PIN" evidence="2">
    <location>
        <begin position="5"/>
        <end position="58"/>
    </location>
</feature>
<evidence type="ECO:0000313" key="3">
    <source>
        <dbReference type="EMBL" id="VFK65229.1"/>
    </source>
</evidence>
<dbReference type="InterPro" id="IPR029060">
    <property type="entry name" value="PIN-like_dom_sf"/>
</dbReference>
<dbReference type="EMBL" id="CAADGD010000065">
    <property type="protein sequence ID" value="VFK71426.1"/>
    <property type="molecule type" value="Genomic_DNA"/>
</dbReference>
<dbReference type="Pfam" id="PF01850">
    <property type="entry name" value="PIN"/>
    <property type="match status" value="1"/>
</dbReference>
<proteinExistence type="predicted"/>
<evidence type="ECO:0000256" key="1">
    <source>
        <dbReference type="SAM" id="MobiDB-lite"/>
    </source>
</evidence>